<gene>
    <name evidence="5" type="ORF">M501DRAFT_999650</name>
</gene>
<evidence type="ECO:0000313" key="6">
    <source>
        <dbReference type="Proteomes" id="UP000799429"/>
    </source>
</evidence>
<dbReference type="PANTHER" id="PTHR21500:SF0">
    <property type="entry name" value="TUBULIN-SPECIFIC CHAPERONE A"/>
    <property type="match status" value="1"/>
</dbReference>
<dbReference type="GO" id="GO:0048487">
    <property type="term" value="F:beta-tubulin binding"/>
    <property type="evidence" value="ECO:0007669"/>
    <property type="project" value="InterPro"/>
</dbReference>
<evidence type="ECO:0000256" key="2">
    <source>
        <dbReference type="ARBA" id="ARBA00023186"/>
    </source>
</evidence>
<dbReference type="Gene3D" id="1.20.58.90">
    <property type="match status" value="1"/>
</dbReference>
<organism evidence="5 6">
    <name type="scientific">Patellaria atrata CBS 101060</name>
    <dbReference type="NCBI Taxonomy" id="1346257"/>
    <lineage>
        <taxon>Eukaryota</taxon>
        <taxon>Fungi</taxon>
        <taxon>Dikarya</taxon>
        <taxon>Ascomycota</taxon>
        <taxon>Pezizomycotina</taxon>
        <taxon>Dothideomycetes</taxon>
        <taxon>Dothideomycetes incertae sedis</taxon>
        <taxon>Patellariales</taxon>
        <taxon>Patellariaceae</taxon>
        <taxon>Patellaria</taxon>
    </lineage>
</organism>
<comment type="subcellular location">
    <subcellularLocation>
        <location evidence="3">Cytoplasm</location>
        <location evidence="3">Cytoskeleton</location>
    </subcellularLocation>
</comment>
<feature type="coiled-coil region" evidence="4">
    <location>
        <begin position="28"/>
        <end position="89"/>
    </location>
</feature>
<dbReference type="PANTHER" id="PTHR21500">
    <property type="entry name" value="TUBULIN-SPECIFIC CHAPERONE A"/>
    <property type="match status" value="1"/>
</dbReference>
<dbReference type="AlphaFoldDB" id="A0A9P4S2X0"/>
<dbReference type="GO" id="GO:0007023">
    <property type="term" value="P:post-chaperonin tubulin folding pathway"/>
    <property type="evidence" value="ECO:0007669"/>
    <property type="project" value="UniProtKB-UniRule"/>
</dbReference>
<keyword evidence="3" id="KW-0206">Cytoskeleton</keyword>
<dbReference type="OrthoDB" id="296187at2759"/>
<keyword evidence="2 3" id="KW-0143">Chaperone</keyword>
<dbReference type="SUPFAM" id="SSF46988">
    <property type="entry name" value="Tubulin chaperone cofactor A"/>
    <property type="match status" value="1"/>
</dbReference>
<accession>A0A9P4S2X0</accession>
<dbReference type="EMBL" id="MU006112">
    <property type="protein sequence ID" value="KAF2835084.1"/>
    <property type="molecule type" value="Genomic_DNA"/>
</dbReference>
<sequence>MAPPSKLQVTTLSLLRLVKEEASYHKELEQQQARIQKLESGSNDENAEYILNQERKALEETKQVFPTLKEKIKTAVENLNEQLEKNKEAGGEASTEEVTKAHEAVAKGLEAMREAS</sequence>
<protein>
    <recommendedName>
        <fullName evidence="3">Tubulin-specific chaperone A</fullName>
    </recommendedName>
</protein>
<evidence type="ECO:0000256" key="4">
    <source>
        <dbReference type="SAM" id="Coils"/>
    </source>
</evidence>
<keyword evidence="3" id="KW-0493">Microtubule</keyword>
<comment type="caution">
    <text evidence="5">The sequence shown here is derived from an EMBL/GenBank/DDBJ whole genome shotgun (WGS) entry which is preliminary data.</text>
</comment>
<dbReference type="Pfam" id="PF02970">
    <property type="entry name" value="TBCA"/>
    <property type="match status" value="1"/>
</dbReference>
<keyword evidence="3" id="KW-0963">Cytoplasm</keyword>
<comment type="subunit">
    <text evidence="3">Supercomplex made of cofactors A to E. Cofactors A and D function by capturing and stabilizing tubulin in a quasi-native conformation. Cofactor E binds to the cofactor D-tubulin complex; interaction with cofactor C then causes the release of tubulin polypeptides that are committed to the native state.</text>
</comment>
<dbReference type="GO" id="GO:0005874">
    <property type="term" value="C:microtubule"/>
    <property type="evidence" value="ECO:0007669"/>
    <property type="project" value="UniProtKB-KW"/>
</dbReference>
<dbReference type="InterPro" id="IPR036126">
    <property type="entry name" value="TBCA_sf"/>
</dbReference>
<evidence type="ECO:0000256" key="3">
    <source>
        <dbReference type="RuleBase" id="RU364030"/>
    </source>
</evidence>
<name>A0A9P4S2X0_9PEZI</name>
<dbReference type="GO" id="GO:0005829">
    <property type="term" value="C:cytosol"/>
    <property type="evidence" value="ECO:0007669"/>
    <property type="project" value="TreeGrafter"/>
</dbReference>
<dbReference type="Proteomes" id="UP000799429">
    <property type="component" value="Unassembled WGS sequence"/>
</dbReference>
<keyword evidence="4" id="KW-0175">Coiled coil</keyword>
<evidence type="ECO:0000313" key="5">
    <source>
        <dbReference type="EMBL" id="KAF2835084.1"/>
    </source>
</evidence>
<evidence type="ECO:0000256" key="1">
    <source>
        <dbReference type="ARBA" id="ARBA00006806"/>
    </source>
</evidence>
<dbReference type="InterPro" id="IPR004226">
    <property type="entry name" value="TBCA"/>
</dbReference>
<keyword evidence="6" id="KW-1185">Reference proteome</keyword>
<proteinExistence type="inferred from homology"/>
<reference evidence="5" key="1">
    <citation type="journal article" date="2020" name="Stud. Mycol.">
        <title>101 Dothideomycetes genomes: a test case for predicting lifestyles and emergence of pathogens.</title>
        <authorList>
            <person name="Haridas S."/>
            <person name="Albert R."/>
            <person name="Binder M."/>
            <person name="Bloem J."/>
            <person name="Labutti K."/>
            <person name="Salamov A."/>
            <person name="Andreopoulos B."/>
            <person name="Baker S."/>
            <person name="Barry K."/>
            <person name="Bills G."/>
            <person name="Bluhm B."/>
            <person name="Cannon C."/>
            <person name="Castanera R."/>
            <person name="Culley D."/>
            <person name="Daum C."/>
            <person name="Ezra D."/>
            <person name="Gonzalez J."/>
            <person name="Henrissat B."/>
            <person name="Kuo A."/>
            <person name="Liang C."/>
            <person name="Lipzen A."/>
            <person name="Lutzoni F."/>
            <person name="Magnuson J."/>
            <person name="Mondo S."/>
            <person name="Nolan M."/>
            <person name="Ohm R."/>
            <person name="Pangilinan J."/>
            <person name="Park H.-J."/>
            <person name="Ramirez L."/>
            <person name="Alfaro M."/>
            <person name="Sun H."/>
            <person name="Tritt A."/>
            <person name="Yoshinaga Y."/>
            <person name="Zwiers L.-H."/>
            <person name="Turgeon B."/>
            <person name="Goodwin S."/>
            <person name="Spatafora J."/>
            <person name="Crous P."/>
            <person name="Grigoriev I."/>
        </authorList>
    </citation>
    <scope>NUCLEOTIDE SEQUENCE</scope>
    <source>
        <strain evidence="5">CBS 101060</strain>
    </source>
</reference>
<dbReference type="GO" id="GO:0007021">
    <property type="term" value="P:tubulin complex assembly"/>
    <property type="evidence" value="ECO:0007669"/>
    <property type="project" value="UniProtKB-UniRule"/>
</dbReference>
<comment type="similarity">
    <text evidence="1 3">Belongs to the TBCA family.</text>
</comment>